<dbReference type="KEGG" id="llu:AKJ09_07408"/>
<proteinExistence type="predicted"/>
<evidence type="ECO:0000259" key="1">
    <source>
        <dbReference type="Pfam" id="PF06452"/>
    </source>
</evidence>
<dbReference type="GO" id="GO:0004553">
    <property type="term" value="F:hydrolase activity, hydrolyzing O-glycosyl compounds"/>
    <property type="evidence" value="ECO:0007669"/>
    <property type="project" value="InterPro"/>
</dbReference>
<feature type="domain" description="Carbohydrate-binding" evidence="1">
    <location>
        <begin position="64"/>
        <end position="230"/>
    </location>
</feature>
<dbReference type="EMBL" id="CP012333">
    <property type="protein sequence ID" value="AKV00745.1"/>
    <property type="molecule type" value="Genomic_DNA"/>
</dbReference>
<dbReference type="GO" id="GO:0030246">
    <property type="term" value="F:carbohydrate binding"/>
    <property type="evidence" value="ECO:0007669"/>
    <property type="project" value="InterPro"/>
</dbReference>
<dbReference type="Pfam" id="PF06452">
    <property type="entry name" value="CBM9_1"/>
    <property type="match status" value="1"/>
</dbReference>
<accession>A0A0K1Q5T3</accession>
<dbReference type="RefSeq" id="WP_146651980.1">
    <property type="nucleotide sequence ID" value="NZ_CP012333.1"/>
</dbReference>
<dbReference type="CDD" id="cd09620">
    <property type="entry name" value="CBM9_like_3"/>
    <property type="match status" value="1"/>
</dbReference>
<sequence>MSWPNLPRLFVLLVGLPASVALVHGFRAPKDEAKDGAPKVTSSHPERAASVLRVPHATGALVADGMLDDPAWLRAPARTGVFVGSDGEPGRPHAEGRLLWNDTDLYIALYAADRDIRSSTAPPDGPLWFGGDAFELSFDVPGGQRKIEISPDGKITDARLGPQGWDYAWQSGVRLGHDVDGTINDTSDEDEEWILEIAVPLSAIGLNGKKGERIGLRIRRCDSNPDGTRVCTGWGDGDSGAVLALD</sequence>
<dbReference type="GO" id="GO:0016052">
    <property type="term" value="P:carbohydrate catabolic process"/>
    <property type="evidence" value="ECO:0007669"/>
    <property type="project" value="InterPro"/>
</dbReference>
<dbReference type="AlphaFoldDB" id="A0A0K1Q5T3"/>
<evidence type="ECO:0000313" key="2">
    <source>
        <dbReference type="EMBL" id="AKV00745.1"/>
    </source>
</evidence>
<dbReference type="OrthoDB" id="9786766at2"/>
<name>A0A0K1Q5T3_9BACT</name>
<evidence type="ECO:0000313" key="3">
    <source>
        <dbReference type="Proteomes" id="UP000064967"/>
    </source>
</evidence>
<gene>
    <name evidence="2" type="ORF">AKJ09_07408</name>
</gene>
<protein>
    <recommendedName>
        <fullName evidence="1">Carbohydrate-binding domain-containing protein</fullName>
    </recommendedName>
</protein>
<organism evidence="2 3">
    <name type="scientific">Labilithrix luteola</name>
    <dbReference type="NCBI Taxonomy" id="1391654"/>
    <lineage>
        <taxon>Bacteria</taxon>
        <taxon>Pseudomonadati</taxon>
        <taxon>Myxococcota</taxon>
        <taxon>Polyangia</taxon>
        <taxon>Polyangiales</taxon>
        <taxon>Labilitrichaceae</taxon>
        <taxon>Labilithrix</taxon>
    </lineage>
</organism>
<keyword evidence="3" id="KW-1185">Reference proteome</keyword>
<dbReference type="Proteomes" id="UP000064967">
    <property type="component" value="Chromosome"/>
</dbReference>
<dbReference type="InterPro" id="IPR010502">
    <property type="entry name" value="Carb-bd_dom_fam9"/>
</dbReference>
<dbReference type="Gene3D" id="2.60.40.1190">
    <property type="match status" value="1"/>
</dbReference>
<reference evidence="2 3" key="1">
    <citation type="submission" date="2015-08" db="EMBL/GenBank/DDBJ databases">
        <authorList>
            <person name="Babu N.S."/>
            <person name="Beckwith C.J."/>
            <person name="Beseler K.G."/>
            <person name="Brison A."/>
            <person name="Carone J.V."/>
            <person name="Caskin T.P."/>
            <person name="Diamond M."/>
            <person name="Durham M.E."/>
            <person name="Foxe J.M."/>
            <person name="Go M."/>
            <person name="Henderson B.A."/>
            <person name="Jones I.B."/>
            <person name="McGettigan J.A."/>
            <person name="Micheletti S.J."/>
            <person name="Nasrallah M.E."/>
            <person name="Ortiz D."/>
            <person name="Piller C.R."/>
            <person name="Privatt S.R."/>
            <person name="Schneider S.L."/>
            <person name="Sharp S."/>
            <person name="Smith T.C."/>
            <person name="Stanton J.D."/>
            <person name="Ullery H.E."/>
            <person name="Wilson R.J."/>
            <person name="Serrano M.G."/>
            <person name="Buck G."/>
            <person name="Lee V."/>
            <person name="Wang Y."/>
            <person name="Carvalho R."/>
            <person name="Voegtly L."/>
            <person name="Shi R."/>
            <person name="Duckworth R."/>
            <person name="Johnson A."/>
            <person name="Loviza R."/>
            <person name="Walstead R."/>
            <person name="Shah Z."/>
            <person name="Kiflezghi M."/>
            <person name="Wade K."/>
            <person name="Ball S.L."/>
            <person name="Bradley K.W."/>
            <person name="Asai D.J."/>
            <person name="Bowman C.A."/>
            <person name="Russell D.A."/>
            <person name="Pope W.H."/>
            <person name="Jacobs-Sera D."/>
            <person name="Hendrix R.W."/>
            <person name="Hatfull G.F."/>
        </authorList>
    </citation>
    <scope>NUCLEOTIDE SEQUENCE [LARGE SCALE GENOMIC DNA]</scope>
    <source>
        <strain evidence="2 3">DSM 27648</strain>
    </source>
</reference>
<dbReference type="STRING" id="1391654.AKJ09_07408"/>
<dbReference type="SUPFAM" id="SSF49344">
    <property type="entry name" value="CBD9-like"/>
    <property type="match status" value="1"/>
</dbReference>